<evidence type="ECO:0000256" key="2">
    <source>
        <dbReference type="ARBA" id="ARBA00022898"/>
    </source>
</evidence>
<keyword evidence="6" id="KW-1185">Reference proteome</keyword>
<dbReference type="EMBL" id="CP026604">
    <property type="protein sequence ID" value="AWB67189.1"/>
    <property type="molecule type" value="Genomic_DNA"/>
</dbReference>
<dbReference type="Gene3D" id="3.90.1150.10">
    <property type="entry name" value="Aspartate Aminotransferase, domain 1"/>
    <property type="match status" value="1"/>
</dbReference>
<dbReference type="InterPro" id="IPR000277">
    <property type="entry name" value="Cys/Met-Metab_PyrdxlP-dep_enz"/>
</dbReference>
<dbReference type="SUPFAM" id="SSF53383">
    <property type="entry name" value="PLP-dependent transferases"/>
    <property type="match status" value="1"/>
</dbReference>
<dbReference type="GO" id="GO:0005737">
    <property type="term" value="C:cytoplasm"/>
    <property type="evidence" value="ECO:0007669"/>
    <property type="project" value="TreeGrafter"/>
</dbReference>
<dbReference type="OrthoDB" id="9805807at2"/>
<reference evidence="5 6" key="1">
    <citation type="submission" date="2018-01" db="EMBL/GenBank/DDBJ databases">
        <title>Genome sequence of a Cantenovulum-like bacteria.</title>
        <authorList>
            <person name="Tan W.R."/>
            <person name="Lau N.-S."/>
            <person name="Go F."/>
            <person name="Amirul A.-A.A."/>
        </authorList>
    </citation>
    <scope>NUCLEOTIDE SEQUENCE [LARGE SCALE GENOMIC DNA]</scope>
    <source>
        <strain evidence="5 6">CCB-QB4</strain>
    </source>
</reference>
<evidence type="ECO:0000256" key="4">
    <source>
        <dbReference type="RuleBase" id="RU362118"/>
    </source>
</evidence>
<dbReference type="GO" id="GO:0016846">
    <property type="term" value="F:carbon-sulfur lyase activity"/>
    <property type="evidence" value="ECO:0007669"/>
    <property type="project" value="TreeGrafter"/>
</dbReference>
<dbReference type="InterPro" id="IPR054542">
    <property type="entry name" value="Cys_met_metab_PP"/>
</dbReference>
<keyword evidence="2 3" id="KW-0663">Pyridoxal phosphate</keyword>
<comment type="similarity">
    <text evidence="4">Belongs to the trans-sulfuration enzymes family.</text>
</comment>
<protein>
    <submittedName>
        <fullName evidence="5">Uncharacterized protein</fullName>
    </submittedName>
</protein>
<evidence type="ECO:0000313" key="5">
    <source>
        <dbReference type="EMBL" id="AWB67189.1"/>
    </source>
</evidence>
<organism evidence="5 6">
    <name type="scientific">Saccharobesus litoralis</name>
    <dbReference type="NCBI Taxonomy" id="2172099"/>
    <lineage>
        <taxon>Bacteria</taxon>
        <taxon>Pseudomonadati</taxon>
        <taxon>Pseudomonadota</taxon>
        <taxon>Gammaproteobacteria</taxon>
        <taxon>Alteromonadales</taxon>
        <taxon>Alteromonadaceae</taxon>
        <taxon>Saccharobesus</taxon>
    </lineage>
</organism>
<accession>A0A2S0VSK7</accession>
<dbReference type="GO" id="GO:0030170">
    <property type="term" value="F:pyridoxal phosphate binding"/>
    <property type="evidence" value="ECO:0007669"/>
    <property type="project" value="InterPro"/>
</dbReference>
<feature type="modified residue" description="N6-(pyridoxal phosphate)lysine" evidence="3">
    <location>
        <position position="212"/>
    </location>
</feature>
<dbReference type="PANTHER" id="PTHR11808:SF80">
    <property type="entry name" value="CYSTATHIONINE GAMMA-LYASE"/>
    <property type="match status" value="1"/>
</dbReference>
<dbReference type="Pfam" id="PF01053">
    <property type="entry name" value="Cys_Met_Meta_PP"/>
    <property type="match status" value="1"/>
</dbReference>
<dbReference type="KEGG" id="cate:C2869_12415"/>
<dbReference type="GO" id="GO:0019346">
    <property type="term" value="P:transsulfuration"/>
    <property type="evidence" value="ECO:0007669"/>
    <property type="project" value="InterPro"/>
</dbReference>
<dbReference type="PIRSF" id="PIRSF001434">
    <property type="entry name" value="CGS"/>
    <property type="match status" value="1"/>
</dbReference>
<dbReference type="InterPro" id="IPR015422">
    <property type="entry name" value="PyrdxlP-dep_Trfase_small"/>
</dbReference>
<name>A0A2S0VSK7_9ALTE</name>
<dbReference type="NCBIfam" id="NF004609">
    <property type="entry name" value="PRK05939.1"/>
    <property type="match status" value="1"/>
</dbReference>
<proteinExistence type="inferred from homology"/>
<evidence type="ECO:0000313" key="6">
    <source>
        <dbReference type="Proteomes" id="UP000244441"/>
    </source>
</evidence>
<comment type="cofactor">
    <cofactor evidence="1 4">
        <name>pyridoxal 5'-phosphate</name>
        <dbReference type="ChEBI" id="CHEBI:597326"/>
    </cofactor>
</comment>
<sequence>MKAQGETKAKGFTTRVVHADRHNNLEAGAVHQPLHKSVLFEYDNAQDLIDVFQGRNPSHAYARSSTPSMNALQNMICELENGQASVAFSTGMAAISAIMLTLLKAGDHILVSHYLFGNTNSFFQQLTHFGIEVSFVDVTDKQAVAEQVKSNSRLLFSETIANPVTQVADLQGLGQLCQQHNIVFVLDTTMTPSYLLDASRYGVDLITGSLTKYFGGHGNALGGWVTDTGHFNWTTYPNIADSYKKADPKLWAITQIKKKGLRDMGASISSDACHLLSVGAETLALRLDRICANALHLAAHFQRHPKVAKVYYPGIPQHPQHQLAAEQFKYFGGLMSIDLLADADPITFINELNLVLCSTHLGDNRTLAIPVAPTIYYEMGAARRAEMGISENMIRLSIGIEDLDDLLADFNQALDKI</sequence>
<evidence type="ECO:0000256" key="3">
    <source>
        <dbReference type="PIRSR" id="PIRSR001434-2"/>
    </source>
</evidence>
<dbReference type="PROSITE" id="PS00868">
    <property type="entry name" value="CYS_MET_METAB_PP"/>
    <property type="match status" value="1"/>
</dbReference>
<evidence type="ECO:0000256" key="1">
    <source>
        <dbReference type="ARBA" id="ARBA00001933"/>
    </source>
</evidence>
<gene>
    <name evidence="5" type="ORF">C2869_12415</name>
</gene>
<dbReference type="PANTHER" id="PTHR11808">
    <property type="entry name" value="TRANS-SULFURATION ENZYME FAMILY MEMBER"/>
    <property type="match status" value="1"/>
</dbReference>
<dbReference type="InterPro" id="IPR015421">
    <property type="entry name" value="PyrdxlP-dep_Trfase_major"/>
</dbReference>
<dbReference type="FunFam" id="3.40.640.10:FF:000046">
    <property type="entry name" value="Cystathionine gamma-lyase"/>
    <property type="match status" value="1"/>
</dbReference>
<dbReference type="InterPro" id="IPR015424">
    <property type="entry name" value="PyrdxlP-dep_Trfase"/>
</dbReference>
<dbReference type="Gene3D" id="3.40.640.10">
    <property type="entry name" value="Type I PLP-dependent aspartate aminotransferase-like (Major domain)"/>
    <property type="match status" value="1"/>
</dbReference>
<dbReference type="Proteomes" id="UP000244441">
    <property type="component" value="Chromosome"/>
</dbReference>
<dbReference type="AlphaFoldDB" id="A0A2S0VSK7"/>
<dbReference type="RefSeq" id="WP_108603236.1">
    <property type="nucleotide sequence ID" value="NZ_CP026604.1"/>
</dbReference>